<evidence type="ECO:0000313" key="4">
    <source>
        <dbReference type="Proteomes" id="UP001465668"/>
    </source>
</evidence>
<proteinExistence type="predicted"/>
<evidence type="ECO:0000259" key="2">
    <source>
        <dbReference type="Pfam" id="PF13472"/>
    </source>
</evidence>
<dbReference type="Proteomes" id="UP001465668">
    <property type="component" value="Unassembled WGS sequence"/>
</dbReference>
<dbReference type="Gene3D" id="3.40.50.1110">
    <property type="entry name" value="SGNH hydrolase"/>
    <property type="match status" value="1"/>
</dbReference>
<dbReference type="SUPFAM" id="SSF52266">
    <property type="entry name" value="SGNH hydrolase"/>
    <property type="match status" value="1"/>
</dbReference>
<dbReference type="Pfam" id="PF13472">
    <property type="entry name" value="Lipase_GDSL_2"/>
    <property type="match status" value="1"/>
</dbReference>
<accession>A0ABR2XPR5</accession>
<evidence type="ECO:0000256" key="1">
    <source>
        <dbReference type="SAM" id="SignalP"/>
    </source>
</evidence>
<comment type="caution">
    <text evidence="3">The sequence shown here is derived from an EMBL/GenBank/DDBJ whole genome shotgun (WGS) entry which is preliminary data.</text>
</comment>
<dbReference type="EMBL" id="JARVKM010000032">
    <property type="protein sequence ID" value="KAK9775757.1"/>
    <property type="molecule type" value="Genomic_DNA"/>
</dbReference>
<keyword evidence="1" id="KW-0732">Signal</keyword>
<organism evidence="3 4">
    <name type="scientific">Seiridium cardinale</name>
    <dbReference type="NCBI Taxonomy" id="138064"/>
    <lineage>
        <taxon>Eukaryota</taxon>
        <taxon>Fungi</taxon>
        <taxon>Dikarya</taxon>
        <taxon>Ascomycota</taxon>
        <taxon>Pezizomycotina</taxon>
        <taxon>Sordariomycetes</taxon>
        <taxon>Xylariomycetidae</taxon>
        <taxon>Amphisphaeriales</taxon>
        <taxon>Sporocadaceae</taxon>
        <taxon>Seiridium</taxon>
    </lineage>
</organism>
<dbReference type="InterPro" id="IPR053140">
    <property type="entry name" value="GDSL_Rv0518-like"/>
</dbReference>
<evidence type="ECO:0000313" key="3">
    <source>
        <dbReference type="EMBL" id="KAK9775757.1"/>
    </source>
</evidence>
<dbReference type="InterPro" id="IPR013830">
    <property type="entry name" value="SGNH_hydro"/>
</dbReference>
<feature type="chain" id="PRO_5045674255" evidence="1">
    <location>
        <begin position="23"/>
        <end position="444"/>
    </location>
</feature>
<dbReference type="CDD" id="cd01830">
    <property type="entry name" value="XynE_like"/>
    <property type="match status" value="1"/>
</dbReference>
<gene>
    <name evidence="3" type="ORF">SCAR479_07573</name>
</gene>
<dbReference type="InterPro" id="IPR036514">
    <property type="entry name" value="SGNH_hydro_sf"/>
</dbReference>
<feature type="domain" description="SGNH hydrolase-type esterase" evidence="2">
    <location>
        <begin position="231"/>
        <end position="423"/>
    </location>
</feature>
<name>A0ABR2XPR5_9PEZI</name>
<feature type="signal peptide" evidence="1">
    <location>
        <begin position="1"/>
        <end position="22"/>
    </location>
</feature>
<protein>
    <submittedName>
        <fullName evidence="3">GDSL-like Lipase/Acylhydrolase</fullName>
    </submittedName>
</protein>
<sequence length="444" mass="47692">MAPLRLVVTMIVLLFMSPLALANYESHGRNKGKWVDIWASMPQLTEPANLPPEPFNDTGVVFQNSTIRQTIRVTLPAQILRLQVSNAFGGSDLPITSASIAMPLDGSAGTSAIDPSTIQPLTFSGGHTNYTIPQGALVVSDPIFDFPVTAGSIVAISLYLADGQTTNSITSHPGSRTTSFFVRGNSVKAPDLEMDDSSTQKADHWYFISTLSAYVPLPPSPDAVSGALAIVGDSITDGRGSTTNLNDRWPDVLSTRLQMQLSTSSISVLNLAAGGNWVLNDGLGPNALSRVDRDILSASGVKYVLIFEGVNDIGTAAVDLASQQNVGTRLIAAYEQMITRVHAQGIPIFGATITPFSGPGQTYSDPERERTRQRVNTWIRESGEFDAVVDFDEAVRNGTQPEQLADEYNVGDYLHLNPLGYEIMGGAVDLELFDQYKDGVQGIL</sequence>
<keyword evidence="4" id="KW-1185">Reference proteome</keyword>
<dbReference type="PANTHER" id="PTHR43784">
    <property type="entry name" value="GDSL-LIKE LIPASE/ACYLHYDROLASE, PUTATIVE (AFU_ORTHOLOGUE AFUA_2G00820)-RELATED"/>
    <property type="match status" value="1"/>
</dbReference>
<dbReference type="PANTHER" id="PTHR43784:SF3">
    <property type="entry name" value="GDSL FAMILY LIPASE"/>
    <property type="match status" value="1"/>
</dbReference>
<reference evidence="3 4" key="1">
    <citation type="submission" date="2024-02" db="EMBL/GenBank/DDBJ databases">
        <title>First draft genome assembly of two strains of Seiridium cardinale.</title>
        <authorList>
            <person name="Emiliani G."/>
            <person name="Scali E."/>
        </authorList>
    </citation>
    <scope>NUCLEOTIDE SEQUENCE [LARGE SCALE GENOMIC DNA]</scope>
    <source>
        <strain evidence="3 4">BM-138-000479</strain>
    </source>
</reference>